<dbReference type="AlphaFoldDB" id="A0A561WI91"/>
<dbReference type="Proteomes" id="UP000320239">
    <property type="component" value="Unassembled WGS sequence"/>
</dbReference>
<accession>A0A561WI91</accession>
<gene>
    <name evidence="1" type="ORF">FHX34_102130</name>
</gene>
<reference evidence="1 2" key="1">
    <citation type="submission" date="2019-06" db="EMBL/GenBank/DDBJ databases">
        <title>Sequencing the genomes of 1000 actinobacteria strains.</title>
        <authorList>
            <person name="Klenk H.-P."/>
        </authorList>
    </citation>
    <scope>NUCLEOTIDE SEQUENCE [LARGE SCALE GENOMIC DNA]</scope>
    <source>
        <strain evidence="1 2">DSM 43866</strain>
    </source>
</reference>
<organism evidence="1 2">
    <name type="scientific">Actinoplanes teichomyceticus</name>
    <dbReference type="NCBI Taxonomy" id="1867"/>
    <lineage>
        <taxon>Bacteria</taxon>
        <taxon>Bacillati</taxon>
        <taxon>Actinomycetota</taxon>
        <taxon>Actinomycetes</taxon>
        <taxon>Micromonosporales</taxon>
        <taxon>Micromonosporaceae</taxon>
        <taxon>Actinoplanes</taxon>
    </lineage>
</organism>
<dbReference type="RefSeq" id="WP_122976832.1">
    <property type="nucleotide sequence ID" value="NZ_BOMX01000146.1"/>
</dbReference>
<proteinExistence type="predicted"/>
<keyword evidence="2" id="KW-1185">Reference proteome</keyword>
<name>A0A561WI91_ACTTI</name>
<comment type="caution">
    <text evidence="1">The sequence shown here is derived from an EMBL/GenBank/DDBJ whole genome shotgun (WGS) entry which is preliminary data.</text>
</comment>
<evidence type="ECO:0000313" key="2">
    <source>
        <dbReference type="Proteomes" id="UP000320239"/>
    </source>
</evidence>
<dbReference type="EMBL" id="VIWY01000002">
    <property type="protein sequence ID" value="TWG23581.1"/>
    <property type="molecule type" value="Genomic_DNA"/>
</dbReference>
<sequence>MSSVRQCAICGTDEAETWTPVVLLETLRMRCTVLNDADVPPIPAGLYWLCPPCESWRPEARTAPLPARVMATVNATAALIEKPDTRHLFHTEQVGAYRHFARQLQAINYQKGKP</sequence>
<evidence type="ECO:0000313" key="1">
    <source>
        <dbReference type="EMBL" id="TWG23581.1"/>
    </source>
</evidence>
<protein>
    <submittedName>
        <fullName evidence="1">Uncharacterized protein</fullName>
    </submittedName>
</protein>
<dbReference type="OrthoDB" id="9973107at2"/>